<protein>
    <recommendedName>
        <fullName evidence="3">Anti-sigma factor RsgI-like middle domain-containing protein</fullName>
    </recommendedName>
</protein>
<evidence type="ECO:0000256" key="1">
    <source>
        <dbReference type="SAM" id="MobiDB-lite"/>
    </source>
</evidence>
<proteinExistence type="predicted"/>
<keyword evidence="2" id="KW-0812">Transmembrane</keyword>
<evidence type="ECO:0000259" key="3">
    <source>
        <dbReference type="Pfam" id="PF23750"/>
    </source>
</evidence>
<feature type="domain" description="Anti-sigma factor RsgI-like middle" evidence="3">
    <location>
        <begin position="96"/>
        <end position="203"/>
    </location>
</feature>
<keyword evidence="2" id="KW-1133">Transmembrane helix</keyword>
<feature type="compositionally biased region" description="Polar residues" evidence="1">
    <location>
        <begin position="40"/>
        <end position="49"/>
    </location>
</feature>
<evidence type="ECO:0000313" key="4">
    <source>
        <dbReference type="EMBL" id="HIU58520.1"/>
    </source>
</evidence>
<sequence>MKKRDFFRQLEQDLDAAAPAMSDRLKEQPIRTARTPAQAKENSAKTSSPLPAAKTPVRRFPRRFTAIAACAAAVVLCAFAAVPLFKAFFPAGETAACLYIDINPSLALTLDENYKVRKAVSRNADGDTLTENDEFSESLIGLSAADAAVKVAEQAARSGYFDFFDKGSETEYNEMSVTLKSSGGNETALSGIRDSLVDYFCDEGIYVYVNAAEESDPDAGETRKALESRPASYVEWVADTQSAEEMTLLTEETAYRYASDLLKDALRKYDLFRSIDDLNARIREDPDNPLGLSYWTINRDLNDNVRTLCAETERQLEALYLLYGVDGRSSYLAYSAAKTAYDASVLLADVDALRELDKAGINAQTFGGIGNLSVRVNYFYFVSNDILYDLVTDIWNGAVATVEELLSDLGSLIADRAVTLLERYSAVFALPRESIGATEYDDFLQRIGK</sequence>
<keyword evidence="2" id="KW-0472">Membrane</keyword>
<dbReference type="Pfam" id="PF23750">
    <property type="entry name" value="RsgI_M"/>
    <property type="match status" value="1"/>
</dbReference>
<organism evidence="4 5">
    <name type="scientific">Candidatus Scatosoma pullistercoris</name>
    <dbReference type="NCBI Taxonomy" id="2840934"/>
    <lineage>
        <taxon>Bacteria</taxon>
        <taxon>Bacillati</taxon>
        <taxon>Bacillota</taxon>
        <taxon>Clostridia</taxon>
        <taxon>Candidatus Scatosoma</taxon>
    </lineage>
</organism>
<feature type="region of interest" description="Disordered" evidence="1">
    <location>
        <begin position="17"/>
        <end position="54"/>
    </location>
</feature>
<reference evidence="4" key="2">
    <citation type="journal article" date="2021" name="PeerJ">
        <title>Extensive microbial diversity within the chicken gut microbiome revealed by metagenomics and culture.</title>
        <authorList>
            <person name="Gilroy R."/>
            <person name="Ravi A."/>
            <person name="Getino M."/>
            <person name="Pursley I."/>
            <person name="Horton D.L."/>
            <person name="Alikhan N.F."/>
            <person name="Baker D."/>
            <person name="Gharbi K."/>
            <person name="Hall N."/>
            <person name="Watson M."/>
            <person name="Adriaenssens E.M."/>
            <person name="Foster-Nyarko E."/>
            <person name="Jarju S."/>
            <person name="Secka A."/>
            <person name="Antonio M."/>
            <person name="Oren A."/>
            <person name="Chaudhuri R.R."/>
            <person name="La Ragione R."/>
            <person name="Hildebrand F."/>
            <person name="Pallen M.J."/>
        </authorList>
    </citation>
    <scope>NUCLEOTIDE SEQUENCE</scope>
    <source>
        <strain evidence="4">11687</strain>
    </source>
</reference>
<dbReference type="EMBL" id="DVMZ01000008">
    <property type="protein sequence ID" value="HIU58520.1"/>
    <property type="molecule type" value="Genomic_DNA"/>
</dbReference>
<dbReference type="InterPro" id="IPR055431">
    <property type="entry name" value="RsgI_M"/>
</dbReference>
<feature type="transmembrane region" description="Helical" evidence="2">
    <location>
        <begin position="64"/>
        <end position="85"/>
    </location>
</feature>
<gene>
    <name evidence="4" type="ORF">IAC57_00315</name>
</gene>
<evidence type="ECO:0000313" key="5">
    <source>
        <dbReference type="Proteomes" id="UP000824081"/>
    </source>
</evidence>
<name>A0A9D1SFW0_9FIRM</name>
<dbReference type="Proteomes" id="UP000824081">
    <property type="component" value="Unassembled WGS sequence"/>
</dbReference>
<reference evidence="4" key="1">
    <citation type="submission" date="2020-10" db="EMBL/GenBank/DDBJ databases">
        <authorList>
            <person name="Gilroy R."/>
        </authorList>
    </citation>
    <scope>NUCLEOTIDE SEQUENCE</scope>
    <source>
        <strain evidence="4">11687</strain>
    </source>
</reference>
<comment type="caution">
    <text evidence="4">The sequence shown here is derived from an EMBL/GenBank/DDBJ whole genome shotgun (WGS) entry which is preliminary data.</text>
</comment>
<evidence type="ECO:0000256" key="2">
    <source>
        <dbReference type="SAM" id="Phobius"/>
    </source>
</evidence>
<accession>A0A9D1SFW0</accession>
<dbReference type="AlphaFoldDB" id="A0A9D1SFW0"/>